<keyword evidence="4" id="KW-1003">Cell membrane</keyword>
<dbReference type="CDD" id="cd17546">
    <property type="entry name" value="REC_hyHK_CKI1_RcsC-like"/>
    <property type="match status" value="1"/>
</dbReference>
<accession>H1Y6D8</accession>
<dbReference type="STRING" id="714943.Mucpa_0705"/>
<evidence type="ECO:0000256" key="10">
    <source>
        <dbReference type="ARBA" id="ARBA00022840"/>
    </source>
</evidence>
<evidence type="ECO:0000259" key="16">
    <source>
        <dbReference type="PROSITE" id="PS50109"/>
    </source>
</evidence>
<dbReference type="Gene3D" id="3.30.565.10">
    <property type="entry name" value="Histidine kinase-like ATPase, C-terminal domain"/>
    <property type="match status" value="1"/>
</dbReference>
<keyword evidence="9 18" id="KW-0418">Kinase</keyword>
<dbReference type="SMART" id="SM00387">
    <property type="entry name" value="HATPase_c"/>
    <property type="match status" value="1"/>
</dbReference>
<evidence type="ECO:0000256" key="1">
    <source>
        <dbReference type="ARBA" id="ARBA00000085"/>
    </source>
</evidence>
<evidence type="ECO:0000256" key="5">
    <source>
        <dbReference type="ARBA" id="ARBA00022553"/>
    </source>
</evidence>
<dbReference type="InterPro" id="IPR011006">
    <property type="entry name" value="CheY-like_superfamily"/>
</dbReference>
<keyword evidence="19" id="KW-1185">Reference proteome</keyword>
<keyword evidence="13 15" id="KW-0472">Membrane</keyword>
<keyword evidence="5 14" id="KW-0597">Phosphoprotein</keyword>
<dbReference type="EMBL" id="CM001403">
    <property type="protein sequence ID" value="EHQ24886.1"/>
    <property type="molecule type" value="Genomic_DNA"/>
</dbReference>
<dbReference type="InterPro" id="IPR003661">
    <property type="entry name" value="HisK_dim/P_dom"/>
</dbReference>
<dbReference type="SUPFAM" id="SSF55874">
    <property type="entry name" value="ATPase domain of HSP90 chaperone/DNA topoisomerase II/histidine kinase"/>
    <property type="match status" value="1"/>
</dbReference>
<keyword evidence="7 15" id="KW-0812">Transmembrane</keyword>
<evidence type="ECO:0000313" key="18">
    <source>
        <dbReference type="EMBL" id="EHQ24886.1"/>
    </source>
</evidence>
<name>H1Y6D8_9SPHI</name>
<dbReference type="PANTHER" id="PTHR45339">
    <property type="entry name" value="HYBRID SIGNAL TRANSDUCTION HISTIDINE KINASE J"/>
    <property type="match status" value="1"/>
</dbReference>
<dbReference type="EC" id="2.7.13.3" evidence="3"/>
<dbReference type="InterPro" id="IPR003594">
    <property type="entry name" value="HATPase_dom"/>
</dbReference>
<dbReference type="InterPro" id="IPR036890">
    <property type="entry name" value="HATPase_C_sf"/>
</dbReference>
<evidence type="ECO:0000256" key="4">
    <source>
        <dbReference type="ARBA" id="ARBA00022475"/>
    </source>
</evidence>
<sequence>MNATPRIMANKRFGYFMLVAFGTATVLLLIIQYNFSANMDTMLHGNEKLMQELRASNHLREIDRDILGVESRIRAAIATNDTSHLEGVDGKVSAIMLYLDSMDNDAAGKTTIKYLRRLKQLSEEKVRIKNELIQRYLRLGNMNDTTLIANPHARIISNEITSITHKIYDIRQQKMVSLSRDNITGSRHASVYGNLLIGVMFISGGVLCWFILGQFRQQNKLILKLDASEKRLTEALQIKENFLANMSHEIRTPLNSILGFTNLLQRRDKDPDSAEFIESIQKAGENLMAIINDILDLSKIEAGMMRIVKAPFSVRGLIHSIETLFKERVNEKGLQLNCSVASNVPDTLIGDATRLTQILVNLIGNALKFSDGGMIEVLVSRVWADGSNIQLGVKVKDTGIGISNEKLDKIFERFNQAEDSITRNYGGTGLGLSIVKTLIELQGGNIEVHSIPGKGSEFAFYIPYTVANEQIILQSQLTAQELKEMVNPSLQILVVDDNTMNQSLMKHLLIQWGAAFTIAANGLEALEELKAKSFDLVLMDIQMPKMDGYTATRHIREELKLDTPIVAMTAHAMAGEREKCLSNGMNDYISKPINEEHLFKMIVKFVGPKIEPVSAATPSTAPQAYQFIDLTYMKDISKGNLAYEQLVTGHFIAGVPADIHNLETAFEKKDVAELNSIAHNMKTSVAIMGLLSLLNDMLETLEEAKSIDHVQFAVIAEVKKICLAAVEEARQIF</sequence>
<reference evidence="18" key="1">
    <citation type="submission" date="2011-09" db="EMBL/GenBank/DDBJ databases">
        <title>The permanent draft genome of Mucilaginibacter paludis DSM 18603.</title>
        <authorList>
            <consortium name="US DOE Joint Genome Institute (JGI-PGF)"/>
            <person name="Lucas S."/>
            <person name="Han J."/>
            <person name="Lapidus A."/>
            <person name="Bruce D."/>
            <person name="Goodwin L."/>
            <person name="Pitluck S."/>
            <person name="Peters L."/>
            <person name="Kyrpides N."/>
            <person name="Mavromatis K."/>
            <person name="Ivanova N."/>
            <person name="Mikhailova N."/>
            <person name="Held B."/>
            <person name="Detter J.C."/>
            <person name="Tapia R."/>
            <person name="Han C."/>
            <person name="Land M."/>
            <person name="Hauser L."/>
            <person name="Markowitz V."/>
            <person name="Cheng J.-F."/>
            <person name="Hugenholtz P."/>
            <person name="Woyke T."/>
            <person name="Wu D."/>
            <person name="Tindall B."/>
            <person name="Brambilla E."/>
            <person name="Klenk H.-P."/>
            <person name="Eisen J.A."/>
        </authorList>
    </citation>
    <scope>NUCLEOTIDE SEQUENCE [LARGE SCALE GENOMIC DNA]</scope>
    <source>
        <strain evidence="18">DSM 18603</strain>
    </source>
</reference>
<dbReference type="InterPro" id="IPR001789">
    <property type="entry name" value="Sig_transdc_resp-reg_receiver"/>
</dbReference>
<dbReference type="AlphaFoldDB" id="H1Y6D8"/>
<dbReference type="Pfam" id="PF00512">
    <property type="entry name" value="HisKA"/>
    <property type="match status" value="1"/>
</dbReference>
<dbReference type="PROSITE" id="PS50110">
    <property type="entry name" value="RESPONSE_REGULATORY"/>
    <property type="match status" value="1"/>
</dbReference>
<dbReference type="PANTHER" id="PTHR45339:SF1">
    <property type="entry name" value="HYBRID SIGNAL TRANSDUCTION HISTIDINE KINASE J"/>
    <property type="match status" value="1"/>
</dbReference>
<dbReference type="RefSeq" id="WP_008504478.1">
    <property type="nucleotide sequence ID" value="NZ_CM001403.1"/>
</dbReference>
<evidence type="ECO:0000256" key="12">
    <source>
        <dbReference type="ARBA" id="ARBA00023012"/>
    </source>
</evidence>
<dbReference type="PROSITE" id="PS50109">
    <property type="entry name" value="HIS_KIN"/>
    <property type="match status" value="1"/>
</dbReference>
<comment type="subcellular location">
    <subcellularLocation>
        <location evidence="2">Cell membrane</location>
        <topology evidence="2">Multi-pass membrane protein</topology>
    </subcellularLocation>
</comment>
<feature type="domain" description="Histidine kinase" evidence="16">
    <location>
        <begin position="245"/>
        <end position="466"/>
    </location>
</feature>
<dbReference type="SMART" id="SM00388">
    <property type="entry name" value="HisKA"/>
    <property type="match status" value="1"/>
</dbReference>
<comment type="catalytic activity">
    <reaction evidence="1">
        <text>ATP + protein L-histidine = ADP + protein N-phospho-L-histidine.</text>
        <dbReference type="EC" id="2.7.13.3"/>
    </reaction>
</comment>
<dbReference type="PRINTS" id="PR00344">
    <property type="entry name" value="BCTRLSENSOR"/>
</dbReference>
<dbReference type="GO" id="GO:0005524">
    <property type="term" value="F:ATP binding"/>
    <property type="evidence" value="ECO:0007669"/>
    <property type="project" value="UniProtKB-KW"/>
</dbReference>
<keyword evidence="12" id="KW-0902">Two-component regulatory system</keyword>
<dbReference type="Gene3D" id="1.10.287.130">
    <property type="match status" value="1"/>
</dbReference>
<feature type="modified residue" description="4-aspartylphosphate" evidence="14">
    <location>
        <position position="540"/>
    </location>
</feature>
<dbReference type="Proteomes" id="UP000002774">
    <property type="component" value="Chromosome"/>
</dbReference>
<dbReference type="eggNOG" id="COG2205">
    <property type="taxonomic scope" value="Bacteria"/>
</dbReference>
<dbReference type="SUPFAM" id="SSF47226">
    <property type="entry name" value="Histidine-containing phosphotransfer domain, HPT domain"/>
    <property type="match status" value="1"/>
</dbReference>
<evidence type="ECO:0000256" key="9">
    <source>
        <dbReference type="ARBA" id="ARBA00022777"/>
    </source>
</evidence>
<keyword evidence="8" id="KW-0547">Nucleotide-binding</keyword>
<dbReference type="SMART" id="SM00448">
    <property type="entry name" value="REC"/>
    <property type="match status" value="1"/>
</dbReference>
<keyword evidence="10" id="KW-0067">ATP-binding</keyword>
<feature type="transmembrane region" description="Helical" evidence="15">
    <location>
        <begin position="191"/>
        <end position="212"/>
    </location>
</feature>
<dbReference type="Gene3D" id="3.40.50.2300">
    <property type="match status" value="1"/>
</dbReference>
<dbReference type="InterPro" id="IPR005467">
    <property type="entry name" value="His_kinase_dom"/>
</dbReference>
<dbReference type="InterPro" id="IPR036641">
    <property type="entry name" value="HPT_dom_sf"/>
</dbReference>
<keyword evidence="6" id="KW-0808">Transferase</keyword>
<protein>
    <recommendedName>
        <fullName evidence="3">histidine kinase</fullName>
        <ecNumber evidence="3">2.7.13.3</ecNumber>
    </recommendedName>
</protein>
<dbReference type="Pfam" id="PF02518">
    <property type="entry name" value="HATPase_c"/>
    <property type="match status" value="1"/>
</dbReference>
<evidence type="ECO:0000256" key="3">
    <source>
        <dbReference type="ARBA" id="ARBA00012438"/>
    </source>
</evidence>
<feature type="domain" description="Response regulatory" evidence="17">
    <location>
        <begin position="491"/>
        <end position="606"/>
    </location>
</feature>
<dbReference type="FunFam" id="1.10.287.130:FF:000001">
    <property type="entry name" value="Two-component sensor histidine kinase"/>
    <property type="match status" value="1"/>
</dbReference>
<evidence type="ECO:0000256" key="6">
    <source>
        <dbReference type="ARBA" id="ARBA00022679"/>
    </source>
</evidence>
<evidence type="ECO:0000256" key="11">
    <source>
        <dbReference type="ARBA" id="ARBA00022989"/>
    </source>
</evidence>
<evidence type="ECO:0000256" key="8">
    <source>
        <dbReference type="ARBA" id="ARBA00022741"/>
    </source>
</evidence>
<feature type="transmembrane region" description="Helical" evidence="15">
    <location>
        <begin position="12"/>
        <end position="33"/>
    </location>
</feature>
<dbReference type="eggNOG" id="COG0784">
    <property type="taxonomic scope" value="Bacteria"/>
</dbReference>
<evidence type="ECO:0000259" key="17">
    <source>
        <dbReference type="PROSITE" id="PS50110"/>
    </source>
</evidence>
<evidence type="ECO:0000256" key="7">
    <source>
        <dbReference type="ARBA" id="ARBA00022692"/>
    </source>
</evidence>
<dbReference type="CDD" id="cd00082">
    <property type="entry name" value="HisKA"/>
    <property type="match status" value="1"/>
</dbReference>
<dbReference type="Gene3D" id="1.20.120.160">
    <property type="entry name" value="HPT domain"/>
    <property type="match status" value="1"/>
</dbReference>
<dbReference type="SUPFAM" id="SSF47384">
    <property type="entry name" value="Homodimeric domain of signal transducing histidine kinase"/>
    <property type="match status" value="1"/>
</dbReference>
<dbReference type="InterPro" id="IPR036097">
    <property type="entry name" value="HisK_dim/P_sf"/>
</dbReference>
<evidence type="ECO:0000256" key="14">
    <source>
        <dbReference type="PROSITE-ProRule" id="PRU00169"/>
    </source>
</evidence>
<dbReference type="SUPFAM" id="SSF52172">
    <property type="entry name" value="CheY-like"/>
    <property type="match status" value="1"/>
</dbReference>
<proteinExistence type="predicted"/>
<dbReference type="GO" id="GO:0005886">
    <property type="term" value="C:plasma membrane"/>
    <property type="evidence" value="ECO:0007669"/>
    <property type="project" value="UniProtKB-SubCell"/>
</dbReference>
<evidence type="ECO:0000313" key="19">
    <source>
        <dbReference type="Proteomes" id="UP000002774"/>
    </source>
</evidence>
<evidence type="ECO:0000256" key="15">
    <source>
        <dbReference type="SAM" id="Phobius"/>
    </source>
</evidence>
<dbReference type="GO" id="GO:0000155">
    <property type="term" value="F:phosphorelay sensor kinase activity"/>
    <property type="evidence" value="ECO:0007669"/>
    <property type="project" value="InterPro"/>
</dbReference>
<evidence type="ECO:0000256" key="13">
    <source>
        <dbReference type="ARBA" id="ARBA00023136"/>
    </source>
</evidence>
<gene>
    <name evidence="18" type="ORF">Mucpa_0705</name>
</gene>
<dbReference type="CDD" id="cd16922">
    <property type="entry name" value="HATPase_EvgS-ArcB-TorS-like"/>
    <property type="match status" value="1"/>
</dbReference>
<dbReference type="InterPro" id="IPR004358">
    <property type="entry name" value="Sig_transdc_His_kin-like_C"/>
</dbReference>
<dbReference type="FunFam" id="3.30.565.10:FF:000010">
    <property type="entry name" value="Sensor histidine kinase RcsC"/>
    <property type="match status" value="1"/>
</dbReference>
<dbReference type="HOGENOM" id="CLU_000445_114_66_10"/>
<keyword evidence="11 15" id="KW-1133">Transmembrane helix</keyword>
<evidence type="ECO:0000256" key="2">
    <source>
        <dbReference type="ARBA" id="ARBA00004651"/>
    </source>
</evidence>
<organism evidence="18 19">
    <name type="scientific">Mucilaginibacter paludis DSM 18603</name>
    <dbReference type="NCBI Taxonomy" id="714943"/>
    <lineage>
        <taxon>Bacteria</taxon>
        <taxon>Pseudomonadati</taxon>
        <taxon>Bacteroidota</taxon>
        <taxon>Sphingobacteriia</taxon>
        <taxon>Sphingobacteriales</taxon>
        <taxon>Sphingobacteriaceae</taxon>
        <taxon>Mucilaginibacter</taxon>
    </lineage>
</organism>
<dbReference type="Pfam" id="PF00072">
    <property type="entry name" value="Response_reg"/>
    <property type="match status" value="1"/>
</dbReference>